<protein>
    <recommendedName>
        <fullName evidence="3">Lysosomal acid phosphatase</fullName>
    </recommendedName>
</protein>
<reference evidence="1 2" key="1">
    <citation type="journal article" date="2019" name="PLoS Biol.">
        <title>Sex chromosomes control vertical transmission of feminizing Wolbachia symbionts in an isopod.</title>
        <authorList>
            <person name="Becking T."/>
            <person name="Chebbi M.A."/>
            <person name="Giraud I."/>
            <person name="Moumen B."/>
            <person name="Laverre T."/>
            <person name="Caubet Y."/>
            <person name="Peccoud J."/>
            <person name="Gilbert C."/>
            <person name="Cordaux R."/>
        </authorList>
    </citation>
    <scope>NUCLEOTIDE SEQUENCE [LARGE SCALE GENOMIC DNA]</scope>
    <source>
        <strain evidence="1">ANa2</strain>
        <tissue evidence="1">Whole body excluding digestive tract and cuticle</tissue>
    </source>
</reference>
<name>A0A5N5SSC5_9CRUS</name>
<proteinExistence type="predicted"/>
<dbReference type="Proteomes" id="UP000326759">
    <property type="component" value="Unassembled WGS sequence"/>
</dbReference>
<organism evidence="1 2">
    <name type="scientific">Armadillidium nasatum</name>
    <dbReference type="NCBI Taxonomy" id="96803"/>
    <lineage>
        <taxon>Eukaryota</taxon>
        <taxon>Metazoa</taxon>
        <taxon>Ecdysozoa</taxon>
        <taxon>Arthropoda</taxon>
        <taxon>Crustacea</taxon>
        <taxon>Multicrustacea</taxon>
        <taxon>Malacostraca</taxon>
        <taxon>Eumalacostraca</taxon>
        <taxon>Peracarida</taxon>
        <taxon>Isopoda</taxon>
        <taxon>Oniscidea</taxon>
        <taxon>Crinocheta</taxon>
        <taxon>Armadillidiidae</taxon>
        <taxon>Armadillidium</taxon>
    </lineage>
</organism>
<accession>A0A5N5SSC5</accession>
<dbReference type="GO" id="GO:0016791">
    <property type="term" value="F:phosphatase activity"/>
    <property type="evidence" value="ECO:0007669"/>
    <property type="project" value="UniProtKB-ARBA"/>
</dbReference>
<sequence>MNILYLQFFRHAEISPFTVYSNDPRINRIEDIWPYGFGKITKRSYNFTLPSWVVQIYDEISTAAQFWTQYYSYSNELKRLNVGPVFELLTENMRKKSIGELPEQKMFMYSYNGLFMASMLNTMGVFNGIEIPYTSLLMFELHQTGKNYFVKWFGGGGGRGEIGGRGKIGGRGIREK</sequence>
<dbReference type="AlphaFoldDB" id="A0A5N5SSC5"/>
<dbReference type="InterPro" id="IPR029033">
    <property type="entry name" value="His_PPase_superfam"/>
</dbReference>
<evidence type="ECO:0008006" key="3">
    <source>
        <dbReference type="Google" id="ProtNLM"/>
    </source>
</evidence>
<keyword evidence="2" id="KW-1185">Reference proteome</keyword>
<evidence type="ECO:0000313" key="1">
    <source>
        <dbReference type="EMBL" id="KAB7497084.1"/>
    </source>
</evidence>
<dbReference type="SUPFAM" id="SSF53254">
    <property type="entry name" value="Phosphoglycerate mutase-like"/>
    <property type="match status" value="1"/>
</dbReference>
<evidence type="ECO:0000313" key="2">
    <source>
        <dbReference type="Proteomes" id="UP000326759"/>
    </source>
</evidence>
<dbReference type="EMBL" id="SEYY01020713">
    <property type="protein sequence ID" value="KAB7497084.1"/>
    <property type="molecule type" value="Genomic_DNA"/>
</dbReference>
<dbReference type="OrthoDB" id="10257284at2759"/>
<comment type="caution">
    <text evidence="1">The sequence shown here is derived from an EMBL/GenBank/DDBJ whole genome shotgun (WGS) entry which is preliminary data.</text>
</comment>
<dbReference type="Gene3D" id="3.40.50.1240">
    <property type="entry name" value="Phosphoglycerate mutase-like"/>
    <property type="match status" value="1"/>
</dbReference>
<gene>
    <name evidence="1" type="ORF">Anas_10581</name>
</gene>